<evidence type="ECO:0000256" key="1">
    <source>
        <dbReference type="SAM" id="Phobius"/>
    </source>
</evidence>
<dbReference type="Pfam" id="PF01569">
    <property type="entry name" value="PAP2"/>
    <property type="match status" value="1"/>
</dbReference>
<feature type="transmembrane region" description="Helical" evidence="1">
    <location>
        <begin position="7"/>
        <end position="28"/>
    </location>
</feature>
<organism evidence="3 4">
    <name type="scientific">Sediminibacterium roseum</name>
    <dbReference type="NCBI Taxonomy" id="1978412"/>
    <lineage>
        <taxon>Bacteria</taxon>
        <taxon>Pseudomonadati</taxon>
        <taxon>Bacteroidota</taxon>
        <taxon>Chitinophagia</taxon>
        <taxon>Chitinophagales</taxon>
        <taxon>Chitinophagaceae</taxon>
        <taxon>Sediminibacterium</taxon>
    </lineage>
</organism>
<proteinExistence type="predicted"/>
<sequence length="209" mass="23030">MRRNNALLPGIILTTVLGVLLVVMSLIVGRNELFLVLNTNLGPAADLFFRYWTNVGDGAMWVPVAILFFMYRRKNILLLIAAVLFSTIITQVTKIYLVPAEPRPTVAITGFEIHTVPGVELHTAYSFPSGHTATAFTIFLLACMLVKKRWVLPAGFVAALLVAYSRVYLAQHFPLDLGGGMIAAALTILLSLLVQNSWQRPRKPEPGNI</sequence>
<gene>
    <name evidence="3" type="ORF">GWC95_05140</name>
</gene>
<feature type="transmembrane region" description="Helical" evidence="1">
    <location>
        <begin position="48"/>
        <end position="69"/>
    </location>
</feature>
<dbReference type="InterPro" id="IPR000326">
    <property type="entry name" value="PAP2/HPO"/>
</dbReference>
<name>A0ABW9ZQU7_9BACT</name>
<evidence type="ECO:0000313" key="3">
    <source>
        <dbReference type="EMBL" id="NCI49299.1"/>
    </source>
</evidence>
<dbReference type="Proteomes" id="UP000753802">
    <property type="component" value="Unassembled WGS sequence"/>
</dbReference>
<dbReference type="Gene3D" id="1.20.144.10">
    <property type="entry name" value="Phosphatidic acid phosphatase type 2/haloperoxidase"/>
    <property type="match status" value="1"/>
</dbReference>
<dbReference type="RefSeq" id="WP_161817628.1">
    <property type="nucleotide sequence ID" value="NZ_JAACJS010000006.1"/>
</dbReference>
<dbReference type="EMBL" id="JAACJS010000006">
    <property type="protein sequence ID" value="NCI49299.1"/>
    <property type="molecule type" value="Genomic_DNA"/>
</dbReference>
<reference evidence="3 4" key="1">
    <citation type="submission" date="2020-01" db="EMBL/GenBank/DDBJ databases">
        <title>Genome analysis.</title>
        <authorList>
            <person name="Wu S."/>
            <person name="Wang G."/>
        </authorList>
    </citation>
    <scope>NUCLEOTIDE SEQUENCE [LARGE SCALE GENOMIC DNA]</scope>
    <source>
        <strain evidence="3 4">SYL130</strain>
    </source>
</reference>
<dbReference type="PANTHER" id="PTHR14969:SF13">
    <property type="entry name" value="AT30094P"/>
    <property type="match status" value="1"/>
</dbReference>
<comment type="caution">
    <text evidence="3">The sequence shown here is derived from an EMBL/GenBank/DDBJ whole genome shotgun (WGS) entry which is preliminary data.</text>
</comment>
<feature type="domain" description="Phosphatidic acid phosphatase type 2/haloperoxidase" evidence="2">
    <location>
        <begin position="78"/>
        <end position="192"/>
    </location>
</feature>
<keyword evidence="1" id="KW-0812">Transmembrane</keyword>
<evidence type="ECO:0000313" key="4">
    <source>
        <dbReference type="Proteomes" id="UP000753802"/>
    </source>
</evidence>
<dbReference type="InterPro" id="IPR036938">
    <property type="entry name" value="PAP2/HPO_sf"/>
</dbReference>
<keyword evidence="4" id="KW-1185">Reference proteome</keyword>
<accession>A0ABW9ZQU7</accession>
<protein>
    <submittedName>
        <fullName evidence="3">Phosphatase PAP2 family protein</fullName>
    </submittedName>
</protein>
<feature type="transmembrane region" description="Helical" evidence="1">
    <location>
        <begin position="175"/>
        <end position="194"/>
    </location>
</feature>
<keyword evidence="1" id="KW-0472">Membrane</keyword>
<feature type="transmembrane region" description="Helical" evidence="1">
    <location>
        <begin position="125"/>
        <end position="143"/>
    </location>
</feature>
<dbReference type="SUPFAM" id="SSF48317">
    <property type="entry name" value="Acid phosphatase/Vanadium-dependent haloperoxidase"/>
    <property type="match status" value="1"/>
</dbReference>
<feature type="transmembrane region" description="Helical" evidence="1">
    <location>
        <begin position="150"/>
        <end position="169"/>
    </location>
</feature>
<keyword evidence="1" id="KW-1133">Transmembrane helix</keyword>
<evidence type="ECO:0000259" key="2">
    <source>
        <dbReference type="SMART" id="SM00014"/>
    </source>
</evidence>
<dbReference type="SMART" id="SM00014">
    <property type="entry name" value="acidPPc"/>
    <property type="match status" value="1"/>
</dbReference>
<dbReference type="PANTHER" id="PTHR14969">
    <property type="entry name" value="SPHINGOSINE-1-PHOSPHATE PHOSPHOHYDROLASE"/>
    <property type="match status" value="1"/>
</dbReference>
<feature type="transmembrane region" description="Helical" evidence="1">
    <location>
        <begin position="76"/>
        <end position="97"/>
    </location>
</feature>